<dbReference type="EMBL" id="JAIQCJ010001688">
    <property type="protein sequence ID" value="KAJ8787960.1"/>
    <property type="molecule type" value="Genomic_DNA"/>
</dbReference>
<dbReference type="SMART" id="SM00777">
    <property type="entry name" value="Mad3_BUB1_I"/>
    <property type="match status" value="1"/>
</dbReference>
<organism evidence="2 3">
    <name type="scientific">Eschrichtius robustus</name>
    <name type="common">California gray whale</name>
    <name type="synonym">Eschrichtius gibbosus</name>
    <dbReference type="NCBI Taxonomy" id="9764"/>
    <lineage>
        <taxon>Eukaryota</taxon>
        <taxon>Metazoa</taxon>
        <taxon>Chordata</taxon>
        <taxon>Craniata</taxon>
        <taxon>Vertebrata</taxon>
        <taxon>Euteleostomi</taxon>
        <taxon>Mammalia</taxon>
        <taxon>Eutheria</taxon>
        <taxon>Laurasiatheria</taxon>
        <taxon>Artiodactyla</taxon>
        <taxon>Whippomorpha</taxon>
        <taxon>Cetacea</taxon>
        <taxon>Mysticeti</taxon>
        <taxon>Eschrichtiidae</taxon>
        <taxon>Eschrichtius</taxon>
    </lineage>
</organism>
<sequence>MSVCFGFLQAECNSDLHQFFEFLYNHGIGTLSAPLYVAWAGHLEGQGEWQHASAIFRRGIQNQAEPRELLQQQYRLFQTRLNETHLPTQDSNLHVSHLCLRHLSGPVIIHHCSPQILNLK</sequence>
<keyword evidence="3" id="KW-1185">Reference proteome</keyword>
<feature type="domain" description="BUB1 N-terminal" evidence="1">
    <location>
        <begin position="1"/>
        <end position="99"/>
    </location>
</feature>
<dbReference type="GO" id="GO:0005634">
    <property type="term" value="C:nucleus"/>
    <property type="evidence" value="ECO:0007669"/>
    <property type="project" value="TreeGrafter"/>
</dbReference>
<accession>A0AB34HAJ4</accession>
<dbReference type="GO" id="GO:0007094">
    <property type="term" value="P:mitotic spindle assembly checkpoint signaling"/>
    <property type="evidence" value="ECO:0007669"/>
    <property type="project" value="InterPro"/>
</dbReference>
<dbReference type="PANTHER" id="PTHR14030">
    <property type="entry name" value="MITOTIC CHECKPOINT SERINE/THREONINE-PROTEIN KINASE BUB1"/>
    <property type="match status" value="1"/>
</dbReference>
<dbReference type="Proteomes" id="UP001159641">
    <property type="component" value="Unassembled WGS sequence"/>
</dbReference>
<comment type="caution">
    <text evidence="2">The sequence shown here is derived from an EMBL/GenBank/DDBJ whole genome shotgun (WGS) entry which is preliminary data.</text>
</comment>
<protein>
    <recommendedName>
        <fullName evidence="1">BUB1 N-terminal domain-containing protein</fullName>
    </recommendedName>
</protein>
<dbReference type="PROSITE" id="PS51489">
    <property type="entry name" value="BUB1_N"/>
    <property type="match status" value="1"/>
</dbReference>
<evidence type="ECO:0000313" key="3">
    <source>
        <dbReference type="Proteomes" id="UP001159641"/>
    </source>
</evidence>
<dbReference type="GO" id="GO:0051754">
    <property type="term" value="P:meiotic sister chromatid cohesion, centromeric"/>
    <property type="evidence" value="ECO:0007669"/>
    <property type="project" value="TreeGrafter"/>
</dbReference>
<name>A0AB34HAJ4_ESCRO</name>
<evidence type="ECO:0000313" key="2">
    <source>
        <dbReference type="EMBL" id="KAJ8787960.1"/>
    </source>
</evidence>
<proteinExistence type="predicted"/>
<dbReference type="GO" id="GO:0004672">
    <property type="term" value="F:protein kinase activity"/>
    <property type="evidence" value="ECO:0007669"/>
    <property type="project" value="TreeGrafter"/>
</dbReference>
<dbReference type="InterPro" id="IPR013212">
    <property type="entry name" value="Mad3/Bub1_I"/>
</dbReference>
<dbReference type="Gene3D" id="1.25.40.430">
    <property type="match status" value="1"/>
</dbReference>
<dbReference type="PANTHER" id="PTHR14030:SF26">
    <property type="entry name" value="MITOTIC CHECKPOINT SERINE_THREONINE-PROTEIN KINASE BUB1"/>
    <property type="match status" value="1"/>
</dbReference>
<gene>
    <name evidence="2" type="ORF">J1605_005618</name>
</gene>
<evidence type="ECO:0000259" key="1">
    <source>
        <dbReference type="PROSITE" id="PS51489"/>
    </source>
</evidence>
<dbReference type="InterPro" id="IPR015661">
    <property type="entry name" value="Bub1/Mad3"/>
</dbReference>
<dbReference type="AlphaFoldDB" id="A0AB34HAJ4"/>
<reference evidence="2 3" key="1">
    <citation type="submission" date="2022-11" db="EMBL/GenBank/DDBJ databases">
        <title>Whole genome sequence of Eschrichtius robustus ER-17-0199.</title>
        <authorList>
            <person name="Bruniche-Olsen A."/>
            <person name="Black A.N."/>
            <person name="Fields C.J."/>
            <person name="Walden K."/>
            <person name="Dewoody J.A."/>
        </authorList>
    </citation>
    <scope>NUCLEOTIDE SEQUENCE [LARGE SCALE GENOMIC DNA]</scope>
    <source>
        <strain evidence="2">ER-17-0199</strain>
        <tissue evidence="2">Blubber</tissue>
    </source>
</reference>
<dbReference type="Pfam" id="PF08311">
    <property type="entry name" value="Mad3_BUB1_I"/>
    <property type="match status" value="1"/>
</dbReference>